<dbReference type="InterPro" id="IPR044216">
    <property type="entry name" value="WDL7"/>
</dbReference>
<evidence type="ECO:0000256" key="1">
    <source>
        <dbReference type="SAM" id="MobiDB-lite"/>
    </source>
</evidence>
<feature type="region of interest" description="Disordered" evidence="1">
    <location>
        <begin position="572"/>
        <end position="651"/>
    </location>
</feature>
<dbReference type="PANTHER" id="PTHR47067:SF4">
    <property type="entry name" value="PROTEIN WVD2-LIKE 7 ISOFORM X1"/>
    <property type="match status" value="1"/>
</dbReference>
<feature type="compositionally biased region" description="Polar residues" evidence="1">
    <location>
        <begin position="429"/>
        <end position="469"/>
    </location>
</feature>
<evidence type="ECO:0008006" key="4">
    <source>
        <dbReference type="Google" id="ProtNLM"/>
    </source>
</evidence>
<dbReference type="AlphaFoldDB" id="A0AA38GVY0"/>
<name>A0AA38GVY0_TAXCH</name>
<evidence type="ECO:0000313" key="2">
    <source>
        <dbReference type="EMBL" id="KAH9329937.1"/>
    </source>
</evidence>
<accession>A0AA38GVY0</accession>
<gene>
    <name evidence="2" type="ORF">KI387_002045</name>
</gene>
<feature type="compositionally biased region" description="Basic and acidic residues" evidence="1">
    <location>
        <begin position="642"/>
        <end position="651"/>
    </location>
</feature>
<dbReference type="Proteomes" id="UP000824469">
    <property type="component" value="Unassembled WGS sequence"/>
</dbReference>
<evidence type="ECO:0000313" key="3">
    <source>
        <dbReference type="Proteomes" id="UP000824469"/>
    </source>
</evidence>
<comment type="caution">
    <text evidence="2">The sequence shown here is derived from an EMBL/GenBank/DDBJ whole genome shotgun (WGS) entry which is preliminary data.</text>
</comment>
<sequence length="651" mass="71795">VEPAPQLLDHGSISFGRFAIESLAWEKWSSFSQNRCLEEVQRCSAPGSVAKKKAYFEAYYKRIAAQKALQEQDELVQKASQGQALQGKERSDFHFEGEISESNESHKHHVYEDVTGPQAPEQNGIFIESPIKHSHDNATCFQASEQSNEETTFACSIDIYSSPMTHNHENATDLQMLIGENDDSIVDCGDILQVSDKICASSGMIAPYENVIADEEIGEEANQYGLSLLDDFQHEEMLGDDLSLKIETQEWKDNDKVAFDRKPDGLLLIPVSETGISETKWHNPEEIRADGFSKEAEEKTVTSESSNQATFDSKPLLLNALTETGISERKEHNLQERGRTDGISEEFGEKKKTSAHANAVLKKSKQSKQHTLKGIATSYELKTGKKNKLCSSPEEASVNSPQISKNHISFGLRSTRNSMLRMSKSQFATGFMSGNSTPQMSKRQISSGLNSRNSTARKSQSRLPSTLGSSGKAVPRTSVKMENIIVQKGNQVVGNKLEDHKSTNFVDKLPSVKASHLNFTVPKPFALATDKRASKAENGRDKESLKLVGKVLQNRITVPGIGKIEVSSNEVSKLPGTKASHSENGRRLHRGAAGAPKLPVVNNCNKTKQVKDQDHSKYISSIGTVKPKSSPNVEGIGFSFKSNERAEKRKE</sequence>
<keyword evidence="3" id="KW-1185">Reference proteome</keyword>
<dbReference type="EMBL" id="JAHRHJ020000001">
    <property type="protein sequence ID" value="KAH9329937.1"/>
    <property type="molecule type" value="Genomic_DNA"/>
</dbReference>
<feature type="compositionally biased region" description="Polar residues" evidence="1">
    <location>
        <begin position="618"/>
        <end position="632"/>
    </location>
</feature>
<feature type="non-terminal residue" evidence="2">
    <location>
        <position position="1"/>
    </location>
</feature>
<reference evidence="2 3" key="1">
    <citation type="journal article" date="2021" name="Nat. Plants">
        <title>The Taxus genome provides insights into paclitaxel biosynthesis.</title>
        <authorList>
            <person name="Xiong X."/>
            <person name="Gou J."/>
            <person name="Liao Q."/>
            <person name="Li Y."/>
            <person name="Zhou Q."/>
            <person name="Bi G."/>
            <person name="Li C."/>
            <person name="Du R."/>
            <person name="Wang X."/>
            <person name="Sun T."/>
            <person name="Guo L."/>
            <person name="Liang H."/>
            <person name="Lu P."/>
            <person name="Wu Y."/>
            <person name="Zhang Z."/>
            <person name="Ro D.K."/>
            <person name="Shang Y."/>
            <person name="Huang S."/>
            <person name="Yan J."/>
        </authorList>
    </citation>
    <scope>NUCLEOTIDE SEQUENCE [LARGE SCALE GENOMIC DNA]</scope>
    <source>
        <strain evidence="2">Ta-2019</strain>
    </source>
</reference>
<protein>
    <recommendedName>
        <fullName evidence="4">Protein WVD2-like 7</fullName>
    </recommendedName>
</protein>
<feature type="non-terminal residue" evidence="2">
    <location>
        <position position="651"/>
    </location>
</feature>
<feature type="region of interest" description="Disordered" evidence="1">
    <location>
        <begin position="429"/>
        <end position="474"/>
    </location>
</feature>
<organism evidence="2 3">
    <name type="scientific">Taxus chinensis</name>
    <name type="common">Chinese yew</name>
    <name type="synonym">Taxus wallichiana var. chinensis</name>
    <dbReference type="NCBI Taxonomy" id="29808"/>
    <lineage>
        <taxon>Eukaryota</taxon>
        <taxon>Viridiplantae</taxon>
        <taxon>Streptophyta</taxon>
        <taxon>Embryophyta</taxon>
        <taxon>Tracheophyta</taxon>
        <taxon>Spermatophyta</taxon>
        <taxon>Pinopsida</taxon>
        <taxon>Pinidae</taxon>
        <taxon>Conifers II</taxon>
        <taxon>Cupressales</taxon>
        <taxon>Taxaceae</taxon>
        <taxon>Taxus</taxon>
    </lineage>
</organism>
<proteinExistence type="predicted"/>
<dbReference type="PANTHER" id="PTHR47067">
    <property type="entry name" value="TPX2 (TARGETING PROTEIN FOR XKLP2) PROTEIN FAMILY-RELATED"/>
    <property type="match status" value="1"/>
</dbReference>
<feature type="region of interest" description="Disordered" evidence="1">
    <location>
        <begin position="348"/>
        <end position="369"/>
    </location>
</feature>
<dbReference type="OMA" id="SFSQNRC"/>